<dbReference type="Pfam" id="PF14022">
    <property type="entry name" value="DUF4238"/>
    <property type="match status" value="1"/>
</dbReference>
<dbReference type="EMBL" id="VLPL01000007">
    <property type="protein sequence ID" value="TSJ41489.1"/>
    <property type="molecule type" value="Genomic_DNA"/>
</dbReference>
<comment type="caution">
    <text evidence="1">The sequence shown here is derived from an EMBL/GenBank/DDBJ whole genome shotgun (WGS) entry which is preliminary data.</text>
</comment>
<sequence length="373" mass="44092">MSKPVRQHFIPRSYLNNFSESMEGKYFIHGKRHDSQQIVRLSTKDICIERNLYTIPTNDGEKNFDVEHFYADKVDSVFPTVYTLIKDPNVRTIDFETRLKIITTALSLYFRTPKFLNIQNNFFERQIKHAFENTTKDEVIISFLGEEPKVNRNEVEEIIKERKEHNRIRFLIQHLQDYENLVQSKLMDDISVYHIVDDSEFITSDNPVIIRAFVDPTSPDYDEEEYFKKEINPFEKTNMIHLPLDRKTMLTIIPRADNNVSSLFRRMDIEILDVLMYNSDIEKNAESWILGSKNGIEKHIEDQRSFNVETPENLERVRNYKEKALAFSELKTLMEKKGLRSAEVKEKVAEMNSIHHISSDRNFQKILQTVNSL</sequence>
<protein>
    <submittedName>
        <fullName evidence="1">DUF4238 domain-containing protein</fullName>
    </submittedName>
</protein>
<dbReference type="OrthoDB" id="669645at2"/>
<organism evidence="1 2">
    <name type="scientific">Fluviicola chungangensis</name>
    <dbReference type="NCBI Taxonomy" id="2597671"/>
    <lineage>
        <taxon>Bacteria</taxon>
        <taxon>Pseudomonadati</taxon>
        <taxon>Bacteroidota</taxon>
        <taxon>Flavobacteriia</taxon>
        <taxon>Flavobacteriales</taxon>
        <taxon>Crocinitomicaceae</taxon>
        <taxon>Fluviicola</taxon>
    </lineage>
</organism>
<dbReference type="RefSeq" id="WP_144333750.1">
    <property type="nucleotide sequence ID" value="NZ_VLPL01000007.1"/>
</dbReference>
<dbReference type="InterPro" id="IPR025332">
    <property type="entry name" value="DUF4238"/>
</dbReference>
<accession>A0A556MP39</accession>
<name>A0A556MP39_9FLAO</name>
<evidence type="ECO:0000313" key="1">
    <source>
        <dbReference type="EMBL" id="TSJ41489.1"/>
    </source>
</evidence>
<keyword evidence="2" id="KW-1185">Reference proteome</keyword>
<dbReference type="AlphaFoldDB" id="A0A556MP39"/>
<proteinExistence type="predicted"/>
<gene>
    <name evidence="1" type="ORF">FO442_13570</name>
</gene>
<dbReference type="Proteomes" id="UP000316008">
    <property type="component" value="Unassembled WGS sequence"/>
</dbReference>
<evidence type="ECO:0000313" key="2">
    <source>
        <dbReference type="Proteomes" id="UP000316008"/>
    </source>
</evidence>
<reference evidence="1 2" key="1">
    <citation type="submission" date="2019-07" db="EMBL/GenBank/DDBJ databases">
        <authorList>
            <person name="Huq M.A."/>
        </authorList>
    </citation>
    <scope>NUCLEOTIDE SEQUENCE [LARGE SCALE GENOMIC DNA]</scope>
    <source>
        <strain evidence="1 2">MAH-3</strain>
    </source>
</reference>